<name>A0ABT9Q6Z2_9ACTN</name>
<dbReference type="PANTHER" id="PTHR30055">
    <property type="entry name" value="HTH-TYPE TRANSCRIPTIONAL REGULATOR RUTR"/>
    <property type="match status" value="1"/>
</dbReference>
<dbReference type="SUPFAM" id="SSF46689">
    <property type="entry name" value="Homeodomain-like"/>
    <property type="match status" value="1"/>
</dbReference>
<protein>
    <submittedName>
        <fullName evidence="6">AcrR family transcriptional regulator</fullName>
    </submittedName>
</protein>
<evidence type="ECO:0000256" key="3">
    <source>
        <dbReference type="ARBA" id="ARBA00023163"/>
    </source>
</evidence>
<organism evidence="6 7">
    <name type="scientific">Streptosporangium lutulentum</name>
    <dbReference type="NCBI Taxonomy" id="1461250"/>
    <lineage>
        <taxon>Bacteria</taxon>
        <taxon>Bacillati</taxon>
        <taxon>Actinomycetota</taxon>
        <taxon>Actinomycetes</taxon>
        <taxon>Streptosporangiales</taxon>
        <taxon>Streptosporangiaceae</taxon>
        <taxon>Streptosporangium</taxon>
    </lineage>
</organism>
<dbReference type="InterPro" id="IPR050109">
    <property type="entry name" value="HTH-type_TetR-like_transc_reg"/>
</dbReference>
<dbReference type="EMBL" id="JAUSQU010000001">
    <property type="protein sequence ID" value="MDP9842521.1"/>
    <property type="molecule type" value="Genomic_DNA"/>
</dbReference>
<evidence type="ECO:0000313" key="6">
    <source>
        <dbReference type="EMBL" id="MDP9842521.1"/>
    </source>
</evidence>
<dbReference type="Gene3D" id="1.10.10.60">
    <property type="entry name" value="Homeodomain-like"/>
    <property type="match status" value="1"/>
</dbReference>
<keyword evidence="2 4" id="KW-0238">DNA-binding</keyword>
<dbReference type="Proteomes" id="UP001225356">
    <property type="component" value="Unassembled WGS sequence"/>
</dbReference>
<keyword evidence="3" id="KW-0804">Transcription</keyword>
<feature type="DNA-binding region" description="H-T-H motif" evidence="4">
    <location>
        <begin position="36"/>
        <end position="55"/>
    </location>
</feature>
<evidence type="ECO:0000256" key="2">
    <source>
        <dbReference type="ARBA" id="ARBA00023125"/>
    </source>
</evidence>
<sequence length="208" mass="23312">MSDELGLRERKKRQTRQLISDVASSLFVQRGFDNVAVAEVAEAANISTKTVFNYFQRKEDLFFDRFPQAVDLISWAVRERPPGESPLAALRRLALELLKQRHPLGGVGDRYRFFWQVVLDSPALQARAREFAEEVEVLLGALFAEAAGADPDDPWCRLTAALVVTAYRTAYVVAAQRILAGEHADDVVDDHILLLNRSFDALERALAS</sequence>
<dbReference type="Gene3D" id="1.10.357.10">
    <property type="entry name" value="Tetracycline Repressor, domain 2"/>
    <property type="match status" value="1"/>
</dbReference>
<evidence type="ECO:0000256" key="4">
    <source>
        <dbReference type="PROSITE-ProRule" id="PRU00335"/>
    </source>
</evidence>
<evidence type="ECO:0000256" key="1">
    <source>
        <dbReference type="ARBA" id="ARBA00023015"/>
    </source>
</evidence>
<gene>
    <name evidence="6" type="ORF">J2853_001732</name>
</gene>
<dbReference type="InterPro" id="IPR041347">
    <property type="entry name" value="MftR_C"/>
</dbReference>
<accession>A0ABT9Q6Z2</accession>
<dbReference type="RefSeq" id="WP_307556420.1">
    <property type="nucleotide sequence ID" value="NZ_JAUSQU010000001.1"/>
</dbReference>
<comment type="caution">
    <text evidence="6">The sequence shown here is derived from an EMBL/GenBank/DDBJ whole genome shotgun (WGS) entry which is preliminary data.</text>
</comment>
<dbReference type="Pfam" id="PF00440">
    <property type="entry name" value="TetR_N"/>
    <property type="match status" value="1"/>
</dbReference>
<dbReference type="PRINTS" id="PR00455">
    <property type="entry name" value="HTHTETR"/>
</dbReference>
<proteinExistence type="predicted"/>
<dbReference type="InterPro" id="IPR009057">
    <property type="entry name" value="Homeodomain-like_sf"/>
</dbReference>
<reference evidence="6 7" key="1">
    <citation type="submission" date="2023-07" db="EMBL/GenBank/DDBJ databases">
        <title>Sequencing the genomes of 1000 actinobacteria strains.</title>
        <authorList>
            <person name="Klenk H.-P."/>
        </authorList>
    </citation>
    <scope>NUCLEOTIDE SEQUENCE [LARGE SCALE GENOMIC DNA]</scope>
    <source>
        <strain evidence="6 7">DSM 46740</strain>
    </source>
</reference>
<keyword evidence="1" id="KW-0805">Transcription regulation</keyword>
<evidence type="ECO:0000259" key="5">
    <source>
        <dbReference type="PROSITE" id="PS50977"/>
    </source>
</evidence>
<feature type="domain" description="HTH tetR-type" evidence="5">
    <location>
        <begin position="13"/>
        <end position="73"/>
    </location>
</feature>
<keyword evidence="7" id="KW-1185">Reference proteome</keyword>
<dbReference type="InterPro" id="IPR001647">
    <property type="entry name" value="HTH_TetR"/>
</dbReference>
<dbReference type="PROSITE" id="PS50977">
    <property type="entry name" value="HTH_TETR_2"/>
    <property type="match status" value="1"/>
</dbReference>
<dbReference type="Pfam" id="PF17754">
    <property type="entry name" value="TetR_C_14"/>
    <property type="match status" value="1"/>
</dbReference>
<evidence type="ECO:0000313" key="7">
    <source>
        <dbReference type="Proteomes" id="UP001225356"/>
    </source>
</evidence>
<dbReference type="PANTHER" id="PTHR30055:SF234">
    <property type="entry name" value="HTH-TYPE TRANSCRIPTIONAL REGULATOR BETI"/>
    <property type="match status" value="1"/>
</dbReference>